<organism evidence="1 2">
    <name type="scientific">Euroglyphus maynei</name>
    <name type="common">Mayne's house dust mite</name>
    <dbReference type="NCBI Taxonomy" id="6958"/>
    <lineage>
        <taxon>Eukaryota</taxon>
        <taxon>Metazoa</taxon>
        <taxon>Ecdysozoa</taxon>
        <taxon>Arthropoda</taxon>
        <taxon>Chelicerata</taxon>
        <taxon>Arachnida</taxon>
        <taxon>Acari</taxon>
        <taxon>Acariformes</taxon>
        <taxon>Sarcoptiformes</taxon>
        <taxon>Astigmata</taxon>
        <taxon>Psoroptidia</taxon>
        <taxon>Analgoidea</taxon>
        <taxon>Pyroglyphidae</taxon>
        <taxon>Pyroglyphinae</taxon>
        <taxon>Euroglyphus</taxon>
    </lineage>
</organism>
<reference evidence="1 2" key="1">
    <citation type="submission" date="2017-03" db="EMBL/GenBank/DDBJ databases">
        <title>Genome Survey of Euroglyphus maynei.</title>
        <authorList>
            <person name="Arlian L.G."/>
            <person name="Morgan M.S."/>
            <person name="Rider S.D."/>
        </authorList>
    </citation>
    <scope>NUCLEOTIDE SEQUENCE [LARGE SCALE GENOMIC DNA]</scope>
    <source>
        <strain evidence="1">Arlian Lab</strain>
        <tissue evidence="1">Whole body</tissue>
    </source>
</reference>
<evidence type="ECO:0000313" key="2">
    <source>
        <dbReference type="Proteomes" id="UP000194236"/>
    </source>
</evidence>
<dbReference type="AlphaFoldDB" id="A0A1Y3AXE6"/>
<protein>
    <submittedName>
        <fullName evidence="1">Uncharacterized protein</fullName>
    </submittedName>
</protein>
<name>A0A1Y3AXE6_EURMA</name>
<dbReference type="Proteomes" id="UP000194236">
    <property type="component" value="Unassembled WGS sequence"/>
</dbReference>
<accession>A0A1Y3AXE6</accession>
<sequence length="150" mass="17765">MMKNVLMNDLIDNEWNDLIDLMTVENVLKNVLIDSEWNDPIDMRIVENVSMNELMIDLVMIEKKFVNNGDFVMMMIAESMKLIRIDAENDWTTIDEEMMIELIWTDVSRNDQMIKTVDVNIVNNELIMMKHEQQLKNQDLIDDVNVNVKR</sequence>
<keyword evidence="2" id="KW-1185">Reference proteome</keyword>
<proteinExistence type="predicted"/>
<dbReference type="EMBL" id="MUJZ01052891">
    <property type="protein sequence ID" value="OTF73161.1"/>
    <property type="molecule type" value="Genomic_DNA"/>
</dbReference>
<comment type="caution">
    <text evidence="1">The sequence shown here is derived from an EMBL/GenBank/DDBJ whole genome shotgun (WGS) entry which is preliminary data.</text>
</comment>
<evidence type="ECO:0000313" key="1">
    <source>
        <dbReference type="EMBL" id="OTF73161.1"/>
    </source>
</evidence>
<gene>
    <name evidence="1" type="ORF">BLA29_013167</name>
</gene>